<evidence type="ECO:0000313" key="5">
    <source>
        <dbReference type="Proteomes" id="UP001162889"/>
    </source>
</evidence>
<dbReference type="RefSeq" id="WP_217942730.1">
    <property type="nucleotide sequence ID" value="NZ_JAHTGR010000006.1"/>
</dbReference>
<dbReference type="EMBL" id="JALJZU010000001">
    <property type="protein sequence ID" value="MCP2007062.1"/>
    <property type="molecule type" value="Genomic_DNA"/>
</dbReference>
<dbReference type="Proteomes" id="UP001155901">
    <property type="component" value="Unassembled WGS sequence"/>
</dbReference>
<dbReference type="Proteomes" id="UP001162889">
    <property type="component" value="Unassembled WGS sequence"/>
</dbReference>
<organism evidence="2 4">
    <name type="scientific">Duganella violaceipulchra</name>
    <dbReference type="NCBI Taxonomy" id="2849652"/>
    <lineage>
        <taxon>Bacteria</taxon>
        <taxon>Pseudomonadati</taxon>
        <taxon>Pseudomonadota</taxon>
        <taxon>Betaproteobacteria</taxon>
        <taxon>Burkholderiales</taxon>
        <taxon>Oxalobacteraceae</taxon>
        <taxon>Telluria group</taxon>
        <taxon>Duganella</taxon>
    </lineage>
</organism>
<reference evidence="2" key="1">
    <citation type="submission" date="2021-07" db="EMBL/GenBank/DDBJ databases">
        <title>Characterization of violacein-producing bacteria and related species.</title>
        <authorList>
            <person name="Wilson H.S."/>
            <person name="De Leon M.E."/>
        </authorList>
    </citation>
    <scope>NUCLEOTIDE SEQUENCE</scope>
    <source>
        <strain evidence="2">HSC-15S17</strain>
    </source>
</reference>
<sequence length="95" mass="10584">MNHTINRKPDPRLHPVKVYLGEEELATLQSHCHAIDTTCSAFLRKVGLRIASAHQQVIRYPGRREGPSAGLGRAFSFPGQGARRVQRGALRPMRS</sequence>
<gene>
    <name evidence="2" type="ORF">KVP70_13430</name>
    <name evidence="3" type="ORF">L1274_000750</name>
</gene>
<accession>A0AA41H7G5</accession>
<proteinExistence type="predicted"/>
<dbReference type="EMBL" id="JAHTGR010000006">
    <property type="protein sequence ID" value="MBV6321944.1"/>
    <property type="molecule type" value="Genomic_DNA"/>
</dbReference>
<feature type="region of interest" description="Disordered" evidence="1">
    <location>
        <begin position="62"/>
        <end position="95"/>
    </location>
</feature>
<protein>
    <submittedName>
        <fullName evidence="2">Uncharacterized protein</fullName>
    </submittedName>
</protein>
<keyword evidence="5" id="KW-1185">Reference proteome</keyword>
<dbReference type="AlphaFoldDB" id="A0AA41H7G5"/>
<name>A0AA41H7G5_9BURK</name>
<evidence type="ECO:0000313" key="4">
    <source>
        <dbReference type="Proteomes" id="UP001155901"/>
    </source>
</evidence>
<evidence type="ECO:0000313" key="2">
    <source>
        <dbReference type="EMBL" id="MBV6321944.1"/>
    </source>
</evidence>
<evidence type="ECO:0000256" key="1">
    <source>
        <dbReference type="SAM" id="MobiDB-lite"/>
    </source>
</evidence>
<comment type="caution">
    <text evidence="2">The sequence shown here is derived from an EMBL/GenBank/DDBJ whole genome shotgun (WGS) entry which is preliminary data.</text>
</comment>
<evidence type="ECO:0000313" key="3">
    <source>
        <dbReference type="EMBL" id="MCP2007062.1"/>
    </source>
</evidence>
<reference evidence="3" key="2">
    <citation type="submission" date="2022-03" db="EMBL/GenBank/DDBJ databases">
        <title>Genome Encyclopedia of Bacteria and Archaea VI: Functional Genomics of Type Strains.</title>
        <authorList>
            <person name="Whitman W."/>
        </authorList>
    </citation>
    <scope>NUCLEOTIDE SEQUENCE</scope>
    <source>
        <strain evidence="3">HSC-15S17</strain>
    </source>
</reference>